<sequence>MNTPSITQRIRYDLGFELPESHHDWVRNDLVGPGSMERYLIRFLLPVLPFFGLVFLLGGDVWLEIAMIAIMLVPLIVFTISLTYVFRRSRLIQHGLDPALLDRTKFSDYERLRYRMNYGH</sequence>
<dbReference type="Proteomes" id="UP000322244">
    <property type="component" value="Unassembled WGS sequence"/>
</dbReference>
<evidence type="ECO:0000256" key="1">
    <source>
        <dbReference type="SAM" id="Phobius"/>
    </source>
</evidence>
<dbReference type="AlphaFoldDB" id="A0A5A7S7H8"/>
<feature type="transmembrane region" description="Helical" evidence="1">
    <location>
        <begin position="65"/>
        <end position="86"/>
    </location>
</feature>
<comment type="caution">
    <text evidence="2">The sequence shown here is derived from an EMBL/GenBank/DDBJ whole genome shotgun (WGS) entry which is preliminary data.</text>
</comment>
<gene>
    <name evidence="2" type="ORF">FOY51_19660</name>
</gene>
<evidence type="ECO:0008006" key="4">
    <source>
        <dbReference type="Google" id="ProtNLM"/>
    </source>
</evidence>
<protein>
    <recommendedName>
        <fullName evidence="4">DUF5313 domain-containing protein</fullName>
    </recommendedName>
</protein>
<dbReference type="OrthoDB" id="5195204at2"/>
<accession>A0A5A7S7H8</accession>
<dbReference type="RefSeq" id="WP_149431972.1">
    <property type="nucleotide sequence ID" value="NZ_VLNY01000011.1"/>
</dbReference>
<proteinExistence type="predicted"/>
<keyword evidence="1" id="KW-1133">Transmembrane helix</keyword>
<organism evidence="2 3">
    <name type="scientific">Antrihabitans cavernicola</name>
    <dbReference type="NCBI Taxonomy" id="2495913"/>
    <lineage>
        <taxon>Bacteria</taxon>
        <taxon>Bacillati</taxon>
        <taxon>Actinomycetota</taxon>
        <taxon>Actinomycetes</taxon>
        <taxon>Mycobacteriales</taxon>
        <taxon>Nocardiaceae</taxon>
        <taxon>Antrihabitans</taxon>
    </lineage>
</organism>
<name>A0A5A7S7H8_9NOCA</name>
<evidence type="ECO:0000313" key="3">
    <source>
        <dbReference type="Proteomes" id="UP000322244"/>
    </source>
</evidence>
<feature type="transmembrane region" description="Helical" evidence="1">
    <location>
        <begin position="39"/>
        <end position="59"/>
    </location>
</feature>
<keyword evidence="3" id="KW-1185">Reference proteome</keyword>
<evidence type="ECO:0000313" key="2">
    <source>
        <dbReference type="EMBL" id="KAA0021139.1"/>
    </source>
</evidence>
<dbReference type="Pfam" id="PF17240">
    <property type="entry name" value="DUF5313"/>
    <property type="match status" value="1"/>
</dbReference>
<keyword evidence="1" id="KW-0472">Membrane</keyword>
<dbReference type="InterPro" id="IPR035197">
    <property type="entry name" value="DUF5313"/>
</dbReference>
<reference evidence="2 3" key="1">
    <citation type="submission" date="2019-07" db="EMBL/GenBank/DDBJ databases">
        <title>Rhodococcus cavernicolus sp. nov., isolated from a cave.</title>
        <authorList>
            <person name="Lee S.D."/>
        </authorList>
    </citation>
    <scope>NUCLEOTIDE SEQUENCE [LARGE SCALE GENOMIC DNA]</scope>
    <source>
        <strain evidence="2 3">C1-24</strain>
    </source>
</reference>
<keyword evidence="1" id="KW-0812">Transmembrane</keyword>
<dbReference type="EMBL" id="VLNY01000011">
    <property type="protein sequence ID" value="KAA0021139.1"/>
    <property type="molecule type" value="Genomic_DNA"/>
</dbReference>